<reference evidence="7" key="2">
    <citation type="submission" date="2021-08" db="EMBL/GenBank/DDBJ databases">
        <authorList>
            <person name="Dalcin Martins P."/>
        </authorList>
    </citation>
    <scope>NUCLEOTIDE SEQUENCE</scope>
    <source>
        <strain evidence="7">MAG_39</strain>
    </source>
</reference>
<organism evidence="7 8">
    <name type="scientific">Candidatus Nitrobium versatile</name>
    <dbReference type="NCBI Taxonomy" id="2884831"/>
    <lineage>
        <taxon>Bacteria</taxon>
        <taxon>Pseudomonadati</taxon>
        <taxon>Nitrospirota</taxon>
        <taxon>Nitrospiria</taxon>
        <taxon>Nitrospirales</taxon>
        <taxon>Nitrospiraceae</taxon>
        <taxon>Candidatus Nitrobium</taxon>
    </lineage>
</organism>
<evidence type="ECO:0000256" key="1">
    <source>
        <dbReference type="ARBA" id="ARBA00010815"/>
    </source>
</evidence>
<evidence type="ECO:0000256" key="5">
    <source>
        <dbReference type="ARBA" id="ARBA00023098"/>
    </source>
</evidence>
<keyword evidence="3 7" id="KW-0808">Transferase</keyword>
<reference evidence="7" key="1">
    <citation type="journal article" date="2021" name="bioRxiv">
        <title>Unraveling nitrogen, sulfur and carbon metabolic pathways and microbial community transcriptional responses to substrate deprivation and toxicity stresses in a bioreactor mimicking anoxic brackish coastal sediment conditions.</title>
        <authorList>
            <person name="Martins P.D."/>
            <person name="Echeveste M.J."/>
            <person name="Arshad A."/>
            <person name="Kurth J."/>
            <person name="Ouboter H."/>
            <person name="Jetten M.S.M."/>
            <person name="Welte C.U."/>
        </authorList>
    </citation>
    <scope>NUCLEOTIDE SEQUENCE</scope>
    <source>
        <strain evidence="7">MAG_39</strain>
    </source>
</reference>
<accession>A0A953SER9</accession>
<sequence>MGREAFKCIVEEVLSPLDIRADGSRPWDIRILDERFYQRVINGGSLGLGESYMEGWWECERLDEFFGRLLPSDPERRLKKSLSLLFPVLHARVRNLGSKARAFQVGERHYDLGNELYESMLDSRMVYSCGYWKGAHTLEEAQEAKLDLICRKLGLREGERVLDIGCGWGSLGRYAAERYGVEVVGVTVSQRQKEWAEESCRGLPVEVRLEDYRDIRGEYDHVVSVGMFEHVGHKNYRTYMEVVQRSLKEGGLFLLHTIGGNSSRVSTDAWTGKYIFPNSHIPSIKQIGGSVEKLFVVEDWHNIGQYYEPTLRAWFENFDRNWEGLKGGYDERFYRMWKYYLLSCAGAFRARDLQVWQIVLSKKGVPGGYLPLR</sequence>
<keyword evidence="4" id="KW-0949">S-adenosyl-L-methionine</keyword>
<feature type="active site" evidence="6">
    <location>
        <position position="344"/>
    </location>
</feature>
<dbReference type="CDD" id="cd02440">
    <property type="entry name" value="AdoMet_MTases"/>
    <property type="match status" value="1"/>
</dbReference>
<dbReference type="PANTHER" id="PTHR43667">
    <property type="entry name" value="CYCLOPROPANE-FATTY-ACYL-PHOSPHOLIPID SYNTHASE"/>
    <property type="match status" value="1"/>
</dbReference>
<protein>
    <submittedName>
        <fullName evidence="7">Cyclopropane fatty acyl phospholipid synthase</fullName>
        <ecNumber evidence="7">2.1.1.79</ecNumber>
    </submittedName>
</protein>
<evidence type="ECO:0000256" key="4">
    <source>
        <dbReference type="ARBA" id="ARBA00022691"/>
    </source>
</evidence>
<comment type="caution">
    <text evidence="7">The sequence shown here is derived from an EMBL/GenBank/DDBJ whole genome shotgun (WGS) entry which is preliminary data.</text>
</comment>
<evidence type="ECO:0000256" key="3">
    <source>
        <dbReference type="ARBA" id="ARBA00022679"/>
    </source>
</evidence>
<evidence type="ECO:0000256" key="2">
    <source>
        <dbReference type="ARBA" id="ARBA00022603"/>
    </source>
</evidence>
<dbReference type="InterPro" id="IPR050723">
    <property type="entry name" value="CFA/CMAS"/>
</dbReference>
<dbReference type="GO" id="GO:0032259">
    <property type="term" value="P:methylation"/>
    <property type="evidence" value="ECO:0007669"/>
    <property type="project" value="UniProtKB-KW"/>
</dbReference>
<name>A0A953SER9_9BACT</name>
<evidence type="ECO:0000256" key="6">
    <source>
        <dbReference type="PIRSR" id="PIRSR003085-1"/>
    </source>
</evidence>
<evidence type="ECO:0000313" key="8">
    <source>
        <dbReference type="Proteomes" id="UP000705867"/>
    </source>
</evidence>
<dbReference type="PANTHER" id="PTHR43667:SF1">
    <property type="entry name" value="CYCLOPROPANE-FATTY-ACYL-PHOSPHOLIPID SYNTHASE"/>
    <property type="match status" value="1"/>
</dbReference>
<dbReference type="Gene3D" id="3.40.50.150">
    <property type="entry name" value="Vaccinia Virus protein VP39"/>
    <property type="match status" value="1"/>
</dbReference>
<dbReference type="NCBIfam" id="NF008686">
    <property type="entry name" value="PRK11705.1"/>
    <property type="match status" value="1"/>
</dbReference>
<dbReference type="GO" id="GO:0008825">
    <property type="term" value="F:cyclopropane-fatty-acyl-phospholipid synthase activity"/>
    <property type="evidence" value="ECO:0007669"/>
    <property type="project" value="UniProtKB-EC"/>
</dbReference>
<dbReference type="Proteomes" id="UP000705867">
    <property type="component" value="Unassembled WGS sequence"/>
</dbReference>
<keyword evidence="5" id="KW-0443">Lipid metabolism</keyword>
<evidence type="ECO:0000313" key="7">
    <source>
        <dbReference type="EMBL" id="MBZ0158082.1"/>
    </source>
</evidence>
<dbReference type="Pfam" id="PF02353">
    <property type="entry name" value="CMAS"/>
    <property type="match status" value="1"/>
</dbReference>
<dbReference type="EMBL" id="JAIOIV010000135">
    <property type="protein sequence ID" value="MBZ0158082.1"/>
    <property type="molecule type" value="Genomic_DNA"/>
</dbReference>
<dbReference type="InterPro" id="IPR003333">
    <property type="entry name" value="CMAS"/>
</dbReference>
<dbReference type="EC" id="2.1.1.79" evidence="7"/>
<comment type="similarity">
    <text evidence="1">Belongs to the CFA/CMAS family.</text>
</comment>
<proteinExistence type="inferred from homology"/>
<dbReference type="PIRSF" id="PIRSF003085">
    <property type="entry name" value="CMAS"/>
    <property type="match status" value="1"/>
</dbReference>
<gene>
    <name evidence="7" type="primary">cfa</name>
    <name evidence="7" type="ORF">K8I29_17935</name>
</gene>
<dbReference type="AlphaFoldDB" id="A0A953SER9"/>
<keyword evidence="2 7" id="KW-0489">Methyltransferase</keyword>
<dbReference type="GO" id="GO:0008610">
    <property type="term" value="P:lipid biosynthetic process"/>
    <property type="evidence" value="ECO:0007669"/>
    <property type="project" value="InterPro"/>
</dbReference>
<dbReference type="SUPFAM" id="SSF53335">
    <property type="entry name" value="S-adenosyl-L-methionine-dependent methyltransferases"/>
    <property type="match status" value="1"/>
</dbReference>
<dbReference type="InterPro" id="IPR029063">
    <property type="entry name" value="SAM-dependent_MTases_sf"/>
</dbReference>